<feature type="domain" description="Glycosyl transferase family 28 C-terminal" evidence="5">
    <location>
        <begin position="217"/>
        <end position="360"/>
    </location>
</feature>
<evidence type="ECO:0000256" key="3">
    <source>
        <dbReference type="ARBA" id="ARBA00022676"/>
    </source>
</evidence>
<evidence type="ECO:0000259" key="6">
    <source>
        <dbReference type="Pfam" id="PF06925"/>
    </source>
</evidence>
<dbReference type="PANTHER" id="PTHR43025:SF3">
    <property type="entry name" value="MONOGALACTOSYLDIACYLGLYCEROL SYNTHASE 1, CHLOROPLASTIC"/>
    <property type="match status" value="1"/>
</dbReference>
<evidence type="ECO:0008006" key="9">
    <source>
        <dbReference type="Google" id="ProtNLM"/>
    </source>
</evidence>
<comment type="similarity">
    <text evidence="2">Belongs to the glycosyltransferase 28 family.</text>
</comment>
<name>A0A1F5Q228_9BACT</name>
<keyword evidence="4" id="KW-0808">Transferase</keyword>
<feature type="domain" description="Diacylglycerol glucosyltransferase N-terminal" evidence="6">
    <location>
        <begin position="34"/>
        <end position="178"/>
    </location>
</feature>
<dbReference type="AlphaFoldDB" id="A0A1F5Q228"/>
<dbReference type="Proteomes" id="UP000177281">
    <property type="component" value="Unassembled WGS sequence"/>
</dbReference>
<keyword evidence="3" id="KW-0328">Glycosyltransferase</keyword>
<dbReference type="GO" id="GO:0009247">
    <property type="term" value="P:glycolipid biosynthetic process"/>
    <property type="evidence" value="ECO:0007669"/>
    <property type="project" value="InterPro"/>
</dbReference>
<reference evidence="7 8" key="1">
    <citation type="journal article" date="2016" name="Nat. Commun.">
        <title>Thousands of microbial genomes shed light on interconnected biogeochemical processes in an aquifer system.</title>
        <authorList>
            <person name="Anantharaman K."/>
            <person name="Brown C.T."/>
            <person name="Hug L.A."/>
            <person name="Sharon I."/>
            <person name="Castelle C.J."/>
            <person name="Probst A.J."/>
            <person name="Thomas B.C."/>
            <person name="Singh A."/>
            <person name="Wilkins M.J."/>
            <person name="Karaoz U."/>
            <person name="Brodie E.L."/>
            <person name="Williams K.H."/>
            <person name="Hubbard S.S."/>
            <person name="Banfield J.F."/>
        </authorList>
    </citation>
    <scope>NUCLEOTIDE SEQUENCE [LARGE SCALE GENOMIC DNA]</scope>
</reference>
<accession>A0A1F5Q228</accession>
<evidence type="ECO:0000256" key="2">
    <source>
        <dbReference type="ARBA" id="ARBA00006962"/>
    </source>
</evidence>
<dbReference type="PANTHER" id="PTHR43025">
    <property type="entry name" value="MONOGALACTOSYLDIACYLGLYCEROL SYNTHASE"/>
    <property type="match status" value="1"/>
</dbReference>
<dbReference type="Pfam" id="PF04101">
    <property type="entry name" value="Glyco_tran_28_C"/>
    <property type="match status" value="1"/>
</dbReference>
<dbReference type="InterPro" id="IPR009695">
    <property type="entry name" value="Diacylglyc_glucosyltr_N"/>
</dbReference>
<dbReference type="SUPFAM" id="SSF53756">
    <property type="entry name" value="UDP-Glycosyltransferase/glycogen phosphorylase"/>
    <property type="match status" value="1"/>
</dbReference>
<evidence type="ECO:0000313" key="8">
    <source>
        <dbReference type="Proteomes" id="UP000177281"/>
    </source>
</evidence>
<dbReference type="Pfam" id="PF06925">
    <property type="entry name" value="MGDG_synth"/>
    <property type="match status" value="1"/>
</dbReference>
<dbReference type="STRING" id="1817841.A3B10_03005"/>
<dbReference type="GO" id="GO:0016020">
    <property type="term" value="C:membrane"/>
    <property type="evidence" value="ECO:0007669"/>
    <property type="project" value="UniProtKB-SubCell"/>
</dbReference>
<protein>
    <recommendedName>
        <fullName evidence="9">Diacylglycerol glucosyltransferase N-terminal domain-containing protein</fullName>
    </recommendedName>
</protein>
<organism evidence="7 8">
    <name type="scientific">Candidatus Doudnabacteria bacterium RIFCSPLOWO2_01_FULL_44_21</name>
    <dbReference type="NCBI Taxonomy" id="1817841"/>
    <lineage>
        <taxon>Bacteria</taxon>
        <taxon>Candidatus Doudnaibacteriota</taxon>
    </lineage>
</organism>
<gene>
    <name evidence="7" type="ORF">A3B10_03005</name>
</gene>
<comment type="subcellular location">
    <subcellularLocation>
        <location evidence="1">Membrane</location>
    </subcellularLocation>
</comment>
<comment type="caution">
    <text evidence="7">The sequence shown here is derived from an EMBL/GenBank/DDBJ whole genome shotgun (WGS) entry which is preliminary data.</text>
</comment>
<dbReference type="InterPro" id="IPR007235">
    <property type="entry name" value="Glyco_trans_28_C"/>
</dbReference>
<sequence>MPKTKVLIFYTAVGQGHKSIAENIGFYFAQLGFEVKLENILEVEAGWFVKFNERLYTFVIDKLPWVWNFLYQTPLLHVLRGLRLPLAALKHPARALNLIQSFNPDIIITTQTVASAAAALIKKRKQYQKLFGIAFSDFHMHKFWLYDQADFYLVNIAEQKTQMMALGIDGSKIFICGMTLKPKPPADQFEIKDRLRIDRGVKVILMASGSMGTGINANSLVFLAKGVLNELTQKQAKGQIIIVCGKNKQLYEELKSFRLPNVIIFPFYQTMPELYAIADIFITKPGGLSVAESLSYELPILITHWLPGQEDLNIEYLTKRNLIMPVASRRINPAWVIRAAVEELLTAQFRKQLQKNSNLVEVIDTKEAGRRVKFAINQIITSQFDKS</sequence>
<dbReference type="GO" id="GO:0016758">
    <property type="term" value="F:hexosyltransferase activity"/>
    <property type="evidence" value="ECO:0007669"/>
    <property type="project" value="InterPro"/>
</dbReference>
<evidence type="ECO:0000313" key="7">
    <source>
        <dbReference type="EMBL" id="OGE96255.1"/>
    </source>
</evidence>
<dbReference type="EMBL" id="MFFB01000006">
    <property type="protein sequence ID" value="OGE96255.1"/>
    <property type="molecule type" value="Genomic_DNA"/>
</dbReference>
<evidence type="ECO:0000259" key="5">
    <source>
        <dbReference type="Pfam" id="PF04101"/>
    </source>
</evidence>
<dbReference type="Gene3D" id="3.40.50.2000">
    <property type="entry name" value="Glycogen Phosphorylase B"/>
    <property type="match status" value="1"/>
</dbReference>
<dbReference type="InterPro" id="IPR050519">
    <property type="entry name" value="Glycosyltransf_28_UgtP"/>
</dbReference>
<proteinExistence type="inferred from homology"/>
<evidence type="ECO:0000256" key="4">
    <source>
        <dbReference type="ARBA" id="ARBA00022679"/>
    </source>
</evidence>
<evidence type="ECO:0000256" key="1">
    <source>
        <dbReference type="ARBA" id="ARBA00004370"/>
    </source>
</evidence>